<evidence type="ECO:0000313" key="2">
    <source>
        <dbReference type="Proteomes" id="UP000001811"/>
    </source>
</evidence>
<dbReference type="InterPro" id="IPR052298">
    <property type="entry name" value="ZMYND10"/>
</dbReference>
<evidence type="ECO:0000313" key="1">
    <source>
        <dbReference type="Ensembl" id="ENSOCUP00000004563.3"/>
    </source>
</evidence>
<dbReference type="STRING" id="9986.ENSOCUP00000004563"/>
<dbReference type="Bgee" id="ENSOCUG00000005262">
    <property type="expression patterns" value="Expressed in testis and 16 other cell types or tissues"/>
</dbReference>
<organism evidence="1 2">
    <name type="scientific">Oryctolagus cuniculus</name>
    <name type="common">Rabbit</name>
    <dbReference type="NCBI Taxonomy" id="9986"/>
    <lineage>
        <taxon>Eukaryota</taxon>
        <taxon>Metazoa</taxon>
        <taxon>Chordata</taxon>
        <taxon>Craniata</taxon>
        <taxon>Vertebrata</taxon>
        <taxon>Euteleostomi</taxon>
        <taxon>Mammalia</taxon>
        <taxon>Eutheria</taxon>
        <taxon>Euarchontoglires</taxon>
        <taxon>Glires</taxon>
        <taxon>Lagomorpha</taxon>
        <taxon>Leporidae</taxon>
        <taxon>Oryctolagus</taxon>
    </lineage>
</organism>
<protein>
    <submittedName>
        <fullName evidence="1">Uncharacterized protein</fullName>
    </submittedName>
</protein>
<dbReference type="InParanoid" id="G1SNJ6"/>
<dbReference type="PaxDb" id="9986-ENSOCUP00000004563"/>
<dbReference type="EMBL" id="AAGW02044117">
    <property type="status" value="NOT_ANNOTATED_CDS"/>
    <property type="molecule type" value="Genomic_DNA"/>
</dbReference>
<dbReference type="GO" id="GO:0034451">
    <property type="term" value="C:centriolar satellite"/>
    <property type="evidence" value="ECO:0007669"/>
    <property type="project" value="TreeGrafter"/>
</dbReference>
<accession>G1SNJ6</accession>
<dbReference type="AlphaFoldDB" id="G1SNJ6"/>
<dbReference type="HOGENOM" id="CLU_034036_1_0_1"/>
<dbReference type="Proteomes" id="UP000001811">
    <property type="component" value="Chromosome 9"/>
</dbReference>
<dbReference type="GO" id="GO:0044458">
    <property type="term" value="P:motile cilium assembly"/>
    <property type="evidence" value="ECO:0007669"/>
    <property type="project" value="TreeGrafter"/>
</dbReference>
<dbReference type="eggNOG" id="ENOG502QS3F">
    <property type="taxonomic scope" value="Eukaryota"/>
</dbReference>
<proteinExistence type="predicted"/>
<dbReference type="PANTHER" id="PTHR13244:SF7">
    <property type="entry name" value="ZINC FINGER MYND DOMAIN-CONTAINING PROTEIN 10"/>
    <property type="match status" value="1"/>
</dbReference>
<dbReference type="Ensembl" id="ENSOCUT00000005264.4">
    <property type="protein sequence ID" value="ENSOCUP00000004563.3"/>
    <property type="gene ID" value="ENSOCUG00000005262.4"/>
</dbReference>
<sequence length="210" mass="23854">MQPRPHVTAHLCTQMRTRPVWGRWTRQHESLEKLNMQAILDATASQSEPIQELLVTHGKIPTLVEELITVEMWKQKVLPVLCKLEDFKPQNTFPIYMVVRWAPPHASSHPVGGPWTGEDSWCPRPPLPSSPGGLVLSGRYTTRPPSSTSLRQCSSTGRCVSRQKTPSWTWWTTATANWLFWWPGVARVVSGRRRGPRTAPPCRSCRSRQS</sequence>
<dbReference type="GO" id="GO:0036158">
    <property type="term" value="P:outer dynein arm assembly"/>
    <property type="evidence" value="ECO:0007669"/>
    <property type="project" value="TreeGrafter"/>
</dbReference>
<reference evidence="1" key="2">
    <citation type="submission" date="2025-08" db="UniProtKB">
        <authorList>
            <consortium name="Ensembl"/>
        </authorList>
    </citation>
    <scope>IDENTIFICATION</scope>
    <source>
        <strain evidence="1">Thorbecke</strain>
    </source>
</reference>
<dbReference type="PANTHER" id="PTHR13244">
    <property type="entry name" value="ZINC FINGER MYND DOMAIN CONTAINING PROTEIN 10"/>
    <property type="match status" value="1"/>
</dbReference>
<reference evidence="1 2" key="1">
    <citation type="journal article" date="2011" name="Nature">
        <title>A high-resolution map of human evolutionary constraint using 29 mammals.</title>
        <authorList>
            <person name="Lindblad-Toh K."/>
            <person name="Garber M."/>
            <person name="Zuk O."/>
            <person name="Lin M.F."/>
            <person name="Parker B.J."/>
            <person name="Washietl S."/>
            <person name="Kheradpour P."/>
            <person name="Ernst J."/>
            <person name="Jordan G."/>
            <person name="Mauceli E."/>
            <person name="Ward L.D."/>
            <person name="Lowe C.B."/>
            <person name="Holloway A.K."/>
            <person name="Clamp M."/>
            <person name="Gnerre S."/>
            <person name="Alfoldi J."/>
            <person name="Beal K."/>
            <person name="Chang J."/>
            <person name="Clawson H."/>
            <person name="Cuff J."/>
            <person name="Di Palma F."/>
            <person name="Fitzgerald S."/>
            <person name="Flicek P."/>
            <person name="Guttman M."/>
            <person name="Hubisz M.J."/>
            <person name="Jaffe D.B."/>
            <person name="Jungreis I."/>
            <person name="Kent W.J."/>
            <person name="Kostka D."/>
            <person name="Lara M."/>
            <person name="Martins A.L."/>
            <person name="Massingham T."/>
            <person name="Moltke I."/>
            <person name="Raney B.J."/>
            <person name="Rasmussen M.D."/>
            <person name="Robinson J."/>
            <person name="Stark A."/>
            <person name="Vilella A.J."/>
            <person name="Wen J."/>
            <person name="Xie X."/>
            <person name="Zody M.C."/>
            <person name="Baldwin J."/>
            <person name="Bloom T."/>
            <person name="Chin C.W."/>
            <person name="Heiman D."/>
            <person name="Nicol R."/>
            <person name="Nusbaum C."/>
            <person name="Young S."/>
            <person name="Wilkinson J."/>
            <person name="Worley K.C."/>
            <person name="Kovar C.L."/>
            <person name="Muzny D.M."/>
            <person name="Gibbs R.A."/>
            <person name="Cree A."/>
            <person name="Dihn H.H."/>
            <person name="Fowler G."/>
            <person name="Jhangiani S."/>
            <person name="Joshi V."/>
            <person name="Lee S."/>
            <person name="Lewis L.R."/>
            <person name="Nazareth L.V."/>
            <person name="Okwuonu G."/>
            <person name="Santibanez J."/>
            <person name="Warren W.C."/>
            <person name="Mardis E.R."/>
            <person name="Weinstock G.M."/>
            <person name="Wilson R.K."/>
            <person name="Delehaunty K."/>
            <person name="Dooling D."/>
            <person name="Fronik C."/>
            <person name="Fulton L."/>
            <person name="Fulton B."/>
            <person name="Graves T."/>
            <person name="Minx P."/>
            <person name="Sodergren E."/>
            <person name="Birney E."/>
            <person name="Margulies E.H."/>
            <person name="Herrero J."/>
            <person name="Green E.D."/>
            <person name="Haussler D."/>
            <person name="Siepel A."/>
            <person name="Goldman N."/>
            <person name="Pollard K.S."/>
            <person name="Pedersen J.S."/>
            <person name="Lander E.S."/>
            <person name="Kellis M."/>
        </authorList>
    </citation>
    <scope>NUCLEOTIDE SEQUENCE [LARGE SCALE GENOMIC DNA]</scope>
    <source>
        <strain evidence="1 2">Thorbecke inbred</strain>
    </source>
</reference>
<dbReference type="GO" id="GO:0036159">
    <property type="term" value="P:inner dynein arm assembly"/>
    <property type="evidence" value="ECO:0007669"/>
    <property type="project" value="TreeGrafter"/>
</dbReference>
<keyword evidence="2" id="KW-1185">Reference proteome</keyword>
<reference evidence="1" key="3">
    <citation type="submission" date="2025-09" db="UniProtKB">
        <authorList>
            <consortium name="Ensembl"/>
        </authorList>
    </citation>
    <scope>IDENTIFICATION</scope>
    <source>
        <strain evidence="1">Thorbecke</strain>
    </source>
</reference>
<name>G1SNJ6_RABIT</name>
<dbReference type="GO" id="GO:0005737">
    <property type="term" value="C:cytoplasm"/>
    <property type="evidence" value="ECO:0007669"/>
    <property type="project" value="TreeGrafter"/>
</dbReference>
<dbReference type="GeneTree" id="ENSGT00940000153820"/>